<gene>
    <name evidence="1" type="ORF">Tco_1055899</name>
</gene>
<sequence length="107" mass="11058">MLMAVCGKWWWFIDPKRLVKGGYRATHSIDSKVSGGGGGCEVLGGKSSKSSMDGCEEVGVACSGGDGGAWVDSCGGKLVLPRFSDTLGGELVVVLVGDESLDDPMLM</sequence>
<name>A0ABQ5H0Z0_9ASTR</name>
<dbReference type="Proteomes" id="UP001151760">
    <property type="component" value="Unassembled WGS sequence"/>
</dbReference>
<evidence type="ECO:0000313" key="1">
    <source>
        <dbReference type="EMBL" id="GJT81557.1"/>
    </source>
</evidence>
<organism evidence="1 2">
    <name type="scientific">Tanacetum coccineum</name>
    <dbReference type="NCBI Taxonomy" id="301880"/>
    <lineage>
        <taxon>Eukaryota</taxon>
        <taxon>Viridiplantae</taxon>
        <taxon>Streptophyta</taxon>
        <taxon>Embryophyta</taxon>
        <taxon>Tracheophyta</taxon>
        <taxon>Spermatophyta</taxon>
        <taxon>Magnoliopsida</taxon>
        <taxon>eudicotyledons</taxon>
        <taxon>Gunneridae</taxon>
        <taxon>Pentapetalae</taxon>
        <taxon>asterids</taxon>
        <taxon>campanulids</taxon>
        <taxon>Asterales</taxon>
        <taxon>Asteraceae</taxon>
        <taxon>Asteroideae</taxon>
        <taxon>Anthemideae</taxon>
        <taxon>Anthemidinae</taxon>
        <taxon>Tanacetum</taxon>
    </lineage>
</organism>
<accession>A0ABQ5H0Z0</accession>
<reference evidence="1" key="1">
    <citation type="journal article" date="2022" name="Int. J. Mol. Sci.">
        <title>Draft Genome of Tanacetum Coccineum: Genomic Comparison of Closely Related Tanacetum-Family Plants.</title>
        <authorList>
            <person name="Yamashiro T."/>
            <person name="Shiraishi A."/>
            <person name="Nakayama K."/>
            <person name="Satake H."/>
        </authorList>
    </citation>
    <scope>NUCLEOTIDE SEQUENCE</scope>
</reference>
<dbReference type="EMBL" id="BQNB010019090">
    <property type="protein sequence ID" value="GJT81557.1"/>
    <property type="molecule type" value="Genomic_DNA"/>
</dbReference>
<keyword evidence="2" id="KW-1185">Reference proteome</keyword>
<protein>
    <submittedName>
        <fullName evidence="1">Uncharacterized protein</fullName>
    </submittedName>
</protein>
<proteinExistence type="predicted"/>
<comment type="caution">
    <text evidence="1">The sequence shown here is derived from an EMBL/GenBank/DDBJ whole genome shotgun (WGS) entry which is preliminary data.</text>
</comment>
<evidence type="ECO:0000313" key="2">
    <source>
        <dbReference type="Proteomes" id="UP001151760"/>
    </source>
</evidence>
<reference evidence="1" key="2">
    <citation type="submission" date="2022-01" db="EMBL/GenBank/DDBJ databases">
        <authorList>
            <person name="Yamashiro T."/>
            <person name="Shiraishi A."/>
            <person name="Satake H."/>
            <person name="Nakayama K."/>
        </authorList>
    </citation>
    <scope>NUCLEOTIDE SEQUENCE</scope>
</reference>